<dbReference type="AlphaFoldDB" id="A0A1A9VJT4"/>
<keyword evidence="7 12" id="KW-0540">Nuclease</keyword>
<feature type="binding site" evidence="12">
    <location>
        <position position="198"/>
    </location>
    <ligand>
        <name>a divalent metal cation</name>
        <dbReference type="ChEBI" id="CHEBI:60240"/>
    </ligand>
</feature>
<evidence type="ECO:0000256" key="11">
    <source>
        <dbReference type="ARBA" id="ARBA00023211"/>
    </source>
</evidence>
<dbReference type="EnsemblMetazoa" id="GAUT039519-RA">
    <property type="protein sequence ID" value="GAUT039519-PA"/>
    <property type="gene ID" value="GAUT039519"/>
</dbReference>
<evidence type="ECO:0000256" key="5">
    <source>
        <dbReference type="ARBA" id="ARBA00007383"/>
    </source>
</evidence>
<evidence type="ECO:0000313" key="16">
    <source>
        <dbReference type="Proteomes" id="UP000078200"/>
    </source>
</evidence>
<dbReference type="CDD" id="cd07182">
    <property type="entry name" value="RNase_HII_bacteria_HII_like"/>
    <property type="match status" value="1"/>
</dbReference>
<dbReference type="STRING" id="7395.A0A1A9VJT4"/>
<keyword evidence="8 12" id="KW-0479">Metal-binding</keyword>
<reference evidence="15" key="1">
    <citation type="submission" date="2020-05" db="UniProtKB">
        <authorList>
            <consortium name="EnsemblMetazoa"/>
        </authorList>
    </citation>
    <scope>IDENTIFICATION</scope>
    <source>
        <strain evidence="15">TTRI</strain>
    </source>
</reference>
<dbReference type="Pfam" id="PF01351">
    <property type="entry name" value="RNase_HII"/>
    <property type="match status" value="1"/>
</dbReference>
<evidence type="ECO:0000256" key="8">
    <source>
        <dbReference type="ARBA" id="ARBA00022723"/>
    </source>
</evidence>
<evidence type="ECO:0000256" key="9">
    <source>
        <dbReference type="ARBA" id="ARBA00022759"/>
    </source>
</evidence>
<dbReference type="Gene3D" id="3.30.420.10">
    <property type="entry name" value="Ribonuclease H-like superfamily/Ribonuclease H"/>
    <property type="match status" value="1"/>
</dbReference>
<comment type="function">
    <text evidence="13">Endonuclease that specifically degrades the RNA of RNA-DNA hybrids.</text>
</comment>
<dbReference type="Proteomes" id="UP000078200">
    <property type="component" value="Unassembled WGS sequence"/>
</dbReference>
<dbReference type="Pfam" id="PF01527">
    <property type="entry name" value="HTH_Tnp_1"/>
    <property type="match status" value="1"/>
</dbReference>
<evidence type="ECO:0000256" key="2">
    <source>
        <dbReference type="ARBA" id="ARBA00001946"/>
    </source>
</evidence>
<keyword evidence="11" id="KW-0464">Manganese</keyword>
<accession>A0A1A9VJT4</accession>
<name>A0A1A9VJT4_GLOAU</name>
<evidence type="ECO:0000313" key="15">
    <source>
        <dbReference type="EnsemblMetazoa" id="GAUT039519-PA"/>
    </source>
</evidence>
<dbReference type="Gene3D" id="1.10.10.60">
    <property type="entry name" value="Homeodomain-like"/>
    <property type="match status" value="1"/>
</dbReference>
<dbReference type="PANTHER" id="PTHR10954:SF18">
    <property type="entry name" value="RIBONUCLEASE HII"/>
    <property type="match status" value="1"/>
</dbReference>
<dbReference type="HAMAP" id="MF_00052_B">
    <property type="entry name" value="RNase_HII_B"/>
    <property type="match status" value="1"/>
</dbReference>
<protein>
    <recommendedName>
        <fullName evidence="13">Ribonuclease</fullName>
        <ecNumber evidence="13">3.1.26.4</ecNumber>
    </recommendedName>
</protein>
<dbReference type="GO" id="GO:0005634">
    <property type="term" value="C:nucleus"/>
    <property type="evidence" value="ECO:0007669"/>
    <property type="project" value="UniProtKB-SubCell"/>
</dbReference>
<dbReference type="GO" id="GO:0043137">
    <property type="term" value="P:DNA replication, removal of RNA primer"/>
    <property type="evidence" value="ECO:0007669"/>
    <property type="project" value="TreeGrafter"/>
</dbReference>
<dbReference type="InterPro" id="IPR022898">
    <property type="entry name" value="RNase_HII"/>
</dbReference>
<dbReference type="InterPro" id="IPR002514">
    <property type="entry name" value="Transposase_8"/>
</dbReference>
<evidence type="ECO:0000256" key="10">
    <source>
        <dbReference type="ARBA" id="ARBA00022801"/>
    </source>
</evidence>
<evidence type="ECO:0000256" key="7">
    <source>
        <dbReference type="ARBA" id="ARBA00022722"/>
    </source>
</evidence>
<keyword evidence="9 12" id="KW-0255">Endonuclease</keyword>
<dbReference type="GO" id="GO:0003677">
    <property type="term" value="F:DNA binding"/>
    <property type="evidence" value="ECO:0007669"/>
    <property type="project" value="InterPro"/>
</dbReference>
<comment type="similarity">
    <text evidence="5 13">Belongs to the RNase HII family.</text>
</comment>
<feature type="binding site" evidence="12">
    <location>
        <position position="197"/>
    </location>
    <ligand>
        <name>a divalent metal cation</name>
        <dbReference type="ChEBI" id="CHEBI:60240"/>
    </ligand>
</feature>
<keyword evidence="16" id="KW-1185">Reference proteome</keyword>
<organism evidence="15 16">
    <name type="scientific">Glossina austeni</name>
    <name type="common">Savannah tsetse fly</name>
    <dbReference type="NCBI Taxonomy" id="7395"/>
    <lineage>
        <taxon>Eukaryota</taxon>
        <taxon>Metazoa</taxon>
        <taxon>Ecdysozoa</taxon>
        <taxon>Arthropoda</taxon>
        <taxon>Hexapoda</taxon>
        <taxon>Insecta</taxon>
        <taxon>Pterygota</taxon>
        <taxon>Neoptera</taxon>
        <taxon>Endopterygota</taxon>
        <taxon>Diptera</taxon>
        <taxon>Brachycera</taxon>
        <taxon>Muscomorpha</taxon>
        <taxon>Hippoboscoidea</taxon>
        <taxon>Glossinidae</taxon>
        <taxon>Glossina</taxon>
    </lineage>
</organism>
<dbReference type="NCBIfam" id="NF000595">
    <property type="entry name" value="PRK00015.1-3"/>
    <property type="match status" value="1"/>
</dbReference>
<sequence>MAREYTAEFKLEAVKLANEQRKVGQPVAKVARDLGIRDSVLGKWMKKYNEKKSATNAFPDVVPYDKERFDLQKELAKVTRERDILRKALASNEFFEYKKYDPQYSNVSDEYKFISLNCVKKEYNPNLSELFSHRPSFFITEESPEPGSPGHHSVAVFEFISGKKGRKMATLIDEFGSFNKEDFTLENKLSGVIAGVDEVGRGPLAGPVISAAVVFIDRNTIIDGINDSKKLTPQYRQVLYEKITSVAKFGIGMASVEEINSYNILQATKLSMKRALIDLDLELDYVLVDGNQPPEVKWQVKSIVNGDNLSTSIAAASIVAKVTRDRLMQELHNKHPEYNWYKNKGYGTKEHLNAIGLYGITEHHRKNFAPISRAL</sequence>
<dbReference type="InterPro" id="IPR024567">
    <property type="entry name" value="RNase_HII/HIII_dom"/>
</dbReference>
<comment type="subcellular location">
    <subcellularLocation>
        <location evidence="4">Cytoplasm</location>
    </subcellularLocation>
    <subcellularLocation>
        <location evidence="3">Nucleus</location>
    </subcellularLocation>
</comment>
<dbReference type="SUPFAM" id="SSF53098">
    <property type="entry name" value="Ribonuclease H-like"/>
    <property type="match status" value="1"/>
</dbReference>
<evidence type="ECO:0000256" key="3">
    <source>
        <dbReference type="ARBA" id="ARBA00004123"/>
    </source>
</evidence>
<dbReference type="PROSITE" id="PS51975">
    <property type="entry name" value="RNASE_H_2"/>
    <property type="match status" value="1"/>
</dbReference>
<dbReference type="InterPro" id="IPR001352">
    <property type="entry name" value="RNase_HII/HIII"/>
</dbReference>
<evidence type="ECO:0000259" key="14">
    <source>
        <dbReference type="PROSITE" id="PS51975"/>
    </source>
</evidence>
<dbReference type="GO" id="GO:0005737">
    <property type="term" value="C:cytoplasm"/>
    <property type="evidence" value="ECO:0007669"/>
    <property type="project" value="UniProtKB-SubCell"/>
</dbReference>
<dbReference type="InterPro" id="IPR009057">
    <property type="entry name" value="Homeodomain-like_sf"/>
</dbReference>
<feature type="binding site" evidence="12">
    <location>
        <position position="289"/>
    </location>
    <ligand>
        <name>a divalent metal cation</name>
        <dbReference type="ChEBI" id="CHEBI:60240"/>
    </ligand>
</feature>
<dbReference type="PANTHER" id="PTHR10954">
    <property type="entry name" value="RIBONUCLEASE H2 SUBUNIT A"/>
    <property type="match status" value="1"/>
</dbReference>
<dbReference type="EC" id="3.1.26.4" evidence="13"/>
<evidence type="ECO:0000256" key="12">
    <source>
        <dbReference type="PROSITE-ProRule" id="PRU01319"/>
    </source>
</evidence>
<dbReference type="GO" id="GO:0006298">
    <property type="term" value="P:mismatch repair"/>
    <property type="evidence" value="ECO:0007669"/>
    <property type="project" value="TreeGrafter"/>
</dbReference>
<dbReference type="GO" id="GO:0046872">
    <property type="term" value="F:metal ion binding"/>
    <property type="evidence" value="ECO:0007669"/>
    <property type="project" value="UniProtKB-KW"/>
</dbReference>
<feature type="domain" description="RNase H type-2" evidence="14">
    <location>
        <begin position="191"/>
        <end position="375"/>
    </location>
</feature>
<dbReference type="SUPFAM" id="SSF46689">
    <property type="entry name" value="Homeodomain-like"/>
    <property type="match status" value="1"/>
</dbReference>
<dbReference type="GO" id="GO:0032299">
    <property type="term" value="C:ribonuclease H2 complex"/>
    <property type="evidence" value="ECO:0007669"/>
    <property type="project" value="TreeGrafter"/>
</dbReference>
<keyword evidence="10 12" id="KW-0378">Hydrolase</keyword>
<dbReference type="GO" id="GO:0003723">
    <property type="term" value="F:RNA binding"/>
    <property type="evidence" value="ECO:0007669"/>
    <property type="project" value="UniProtKB-UniRule"/>
</dbReference>
<comment type="catalytic activity">
    <reaction evidence="1 12 13">
        <text>Endonucleolytic cleavage to 5'-phosphomonoester.</text>
        <dbReference type="EC" id="3.1.26.4"/>
    </reaction>
</comment>
<dbReference type="GO" id="GO:0004523">
    <property type="term" value="F:RNA-DNA hybrid ribonuclease activity"/>
    <property type="evidence" value="ECO:0007669"/>
    <property type="project" value="UniProtKB-UniRule"/>
</dbReference>
<dbReference type="VEuPathDB" id="VectorBase:GAUT039519"/>
<keyword evidence="6" id="KW-0963">Cytoplasm</keyword>
<evidence type="ECO:0000256" key="13">
    <source>
        <dbReference type="RuleBase" id="RU003515"/>
    </source>
</evidence>
<evidence type="ECO:0000256" key="1">
    <source>
        <dbReference type="ARBA" id="ARBA00000077"/>
    </source>
</evidence>
<dbReference type="InterPro" id="IPR012337">
    <property type="entry name" value="RNaseH-like_sf"/>
</dbReference>
<dbReference type="GO" id="GO:0004803">
    <property type="term" value="F:transposase activity"/>
    <property type="evidence" value="ECO:0007669"/>
    <property type="project" value="InterPro"/>
</dbReference>
<evidence type="ECO:0000256" key="6">
    <source>
        <dbReference type="ARBA" id="ARBA00022490"/>
    </source>
</evidence>
<dbReference type="InterPro" id="IPR036397">
    <property type="entry name" value="RNaseH_sf"/>
</dbReference>
<comment type="cofactor">
    <cofactor evidence="2">
        <name>Mg(2+)</name>
        <dbReference type="ChEBI" id="CHEBI:18420"/>
    </cofactor>
</comment>
<comment type="cofactor">
    <cofactor evidence="12">
        <name>Mn(2+)</name>
        <dbReference type="ChEBI" id="CHEBI:29035"/>
    </cofactor>
    <cofactor evidence="12">
        <name>Mg(2+)</name>
        <dbReference type="ChEBI" id="CHEBI:18420"/>
    </cofactor>
    <text evidence="12">Manganese or magnesium. Binds 1 divalent metal ion per monomer in the absence of substrate. May bind a second metal ion after substrate binding.</text>
</comment>
<dbReference type="GO" id="GO:0006313">
    <property type="term" value="P:DNA transposition"/>
    <property type="evidence" value="ECO:0007669"/>
    <property type="project" value="InterPro"/>
</dbReference>
<proteinExistence type="inferred from homology"/>
<evidence type="ECO:0000256" key="4">
    <source>
        <dbReference type="ARBA" id="ARBA00004496"/>
    </source>
</evidence>